<reference evidence="2" key="1">
    <citation type="submission" date="2022-01" db="UniProtKB">
        <authorList>
            <consortium name="EnsemblMetazoa"/>
        </authorList>
    </citation>
    <scope>IDENTIFICATION</scope>
</reference>
<dbReference type="OMA" id="REMNVDK"/>
<evidence type="ECO:0000313" key="2">
    <source>
        <dbReference type="EnsemblMetazoa" id="XP_014262325.1"/>
    </source>
</evidence>
<organism evidence="2 3">
    <name type="scientific">Cimex lectularius</name>
    <name type="common">Bed bug</name>
    <name type="synonym">Acanthia lectularia</name>
    <dbReference type="NCBI Taxonomy" id="79782"/>
    <lineage>
        <taxon>Eukaryota</taxon>
        <taxon>Metazoa</taxon>
        <taxon>Ecdysozoa</taxon>
        <taxon>Arthropoda</taxon>
        <taxon>Hexapoda</taxon>
        <taxon>Insecta</taxon>
        <taxon>Pterygota</taxon>
        <taxon>Neoptera</taxon>
        <taxon>Paraneoptera</taxon>
        <taxon>Hemiptera</taxon>
        <taxon>Heteroptera</taxon>
        <taxon>Panheteroptera</taxon>
        <taxon>Cimicomorpha</taxon>
        <taxon>Cimicidae</taxon>
        <taxon>Cimex</taxon>
    </lineage>
</organism>
<dbReference type="RefSeq" id="XP_014262325.1">
    <property type="nucleotide sequence ID" value="XM_014406839.2"/>
</dbReference>
<feature type="region of interest" description="Disordered" evidence="1">
    <location>
        <begin position="590"/>
        <end position="649"/>
    </location>
</feature>
<keyword evidence="3" id="KW-1185">Reference proteome</keyword>
<dbReference type="KEGG" id="clec:106674226"/>
<feature type="compositionally biased region" description="Basic and acidic residues" evidence="1">
    <location>
        <begin position="631"/>
        <end position="647"/>
    </location>
</feature>
<proteinExistence type="predicted"/>
<feature type="compositionally biased region" description="Basic residues" evidence="1">
    <location>
        <begin position="267"/>
        <end position="278"/>
    </location>
</feature>
<evidence type="ECO:0000313" key="3">
    <source>
        <dbReference type="Proteomes" id="UP000494040"/>
    </source>
</evidence>
<name>A0A8I6SDB1_CIMLE</name>
<sequence length="735" mass="84471">MEDDDDLEALRLAALQTIKPRKADRRNTNLQYHYYRQKANPNLIEIVTKDELFETPAIESDIKSTELSNDKTIEKGVVGNNTDKCQNQEEKKIRSKFRTEDENADEKNLKLDEDQLDFEYESDFQIYDDDSLEKLMDEMEQEFNEKPSIVSTLKDKNIIRGMDSKVKKQLSKSGSPVDKKHPLTVKSRNVSSKTCPSSKLQKLTRRSITPQDRHRKSVSPVVKRLAGSKRKSTVPFRSRELRSTSRSRSPTPNLRSSLRSGRSTNSRPRRSYSPKVRKLSPNTKSRMPSEIEKRKRSLTPKRRKSESPHRTLNDTAKNNYPLTGKSKSSIVYLRSTLKSLDSHTSPPLSPCRKKARSPNYRSCSRSPVMNEHHKARRSTSPKRRLIKTRSHAYRKRSESPAIKRTKTIIQDSSTLEYSKKGKSTHSSAVQDIEKEENGCDQNIISDSKLEARRKKFESNTVVAPVNKKIRLNFSSGDKNENNKSQKNFVDEQPVATIKNLTKSRVLSEARIIDEDEPTNKNLSSKVDLKRTDLQPITMMKEIVIKDECFEKNSSKESMKELIFSKNKNMDKVKTKGKQLALQKMELDKHRKQGNNFHSDSKDSLVLNVPSNSEKKSVTKLSTNQPDNDNESDLRDELSRRRAERLRESSFQPAARIIKSAFEGVVNSKEKIRKQMFAEQNSSKKISSLKGRRVHVVDKSRDASDDVGDEKLYEQTSKKLTTLNTRALIRQKKINE</sequence>
<dbReference type="GeneID" id="106674226"/>
<feature type="compositionally biased region" description="Polar residues" evidence="1">
    <location>
        <begin position="313"/>
        <end position="323"/>
    </location>
</feature>
<feature type="compositionally biased region" description="Basic residues" evidence="1">
    <location>
        <begin position="373"/>
        <end position="383"/>
    </location>
</feature>
<dbReference type="EnsemblMetazoa" id="XM_014406839.2">
    <property type="protein sequence ID" value="XP_014262325.1"/>
    <property type="gene ID" value="LOC106674226"/>
</dbReference>
<feature type="compositionally biased region" description="Low complexity" evidence="1">
    <location>
        <begin position="244"/>
        <end position="260"/>
    </location>
</feature>
<feature type="region of interest" description="Disordered" evidence="1">
    <location>
        <begin position="340"/>
        <end position="383"/>
    </location>
</feature>
<accession>A0A8I6SDB1</accession>
<evidence type="ECO:0000256" key="1">
    <source>
        <dbReference type="SAM" id="MobiDB-lite"/>
    </source>
</evidence>
<dbReference type="AlphaFoldDB" id="A0A8I6SDB1"/>
<dbReference type="OrthoDB" id="6626886at2759"/>
<feature type="region of interest" description="Disordered" evidence="1">
    <location>
        <begin position="166"/>
        <end position="323"/>
    </location>
</feature>
<protein>
    <submittedName>
        <fullName evidence="2">Uncharacterized protein</fullName>
    </submittedName>
</protein>
<feature type="compositionally biased region" description="Polar residues" evidence="1">
    <location>
        <begin position="186"/>
        <end position="210"/>
    </location>
</feature>
<feature type="compositionally biased region" description="Basic residues" evidence="1">
    <location>
        <begin position="294"/>
        <end position="304"/>
    </location>
</feature>
<dbReference type="Proteomes" id="UP000494040">
    <property type="component" value="Unassembled WGS sequence"/>
</dbReference>